<protein>
    <submittedName>
        <fullName evidence="3">Propionate-ligase</fullName>
    </submittedName>
</protein>
<accession>A0A0P1BJF1</accession>
<dbReference type="STRING" id="401625.A0A0P1BJF1"/>
<dbReference type="InterPro" id="IPR042099">
    <property type="entry name" value="ANL_N_sf"/>
</dbReference>
<dbReference type="OrthoDB" id="1706066at2759"/>
<sequence>MHPQNAIHRQSLEARDDFWLKASKDISWHLPPTIAYGKTDLSRETAPYAQGNTWFPNAQLAPNATSFPRLPSPEPHRKVNTCFNALDRHVYPPPYAGAPPLTPSPHTPHLAIDSALSQRIAFHHVSPLPFQKQQYRAITYGAALEYVQTLAGVLKSKGLKKGDTVIIYMPMIPETALAMLACARLGAIHSVVFGGFAARELAKRIDDSRCKLVLSASCGLEPRGPVEYKPLVDAAFGHCKHKPQGLLFLARNTISGHEPPHIDARGKAGVPEWDWEEELRLTRQGVDGRHKCWSCVPVASEEPVYILYTSGTTGTPKGVTRLTGGHAVGLRYSIEHAFGMKPSDTMLCASDLGWVVGHSYILYAPLFLGASTCIFEGKPVTPDAGILWRTISALGVTHLFTAPTALRAVRGQDPSGQMMRSPSINLRTLRALFLAGERSEPTLVSFYRDQLRQIAAPGFETNDNYWQTESGSPITALMLGGAWHNLPCIPGSAGLAQPGVDVRIVDDAGNEVREAGKMGNLVVAPPLSPTFLGGLWNNQAGFHDAYWSRFQKQGWFDTGDAAVKDEEGYITILARSDDIIQVAGHRLGTGLLEQVLTSHPDVLECCVVGAPEKTKGTVPFALVVARSDRKEQDVEAILKNVNEHLRAEVGPIAQLGALVLTSALPKTRSGKTLRKVVRVVTEQAAEGKSSTDISRLPVPPTIESIDAVHKAVEAIEKHFAIRTRL</sequence>
<organism evidence="3 4">
    <name type="scientific">Ceraceosorus bombacis</name>
    <dbReference type="NCBI Taxonomy" id="401625"/>
    <lineage>
        <taxon>Eukaryota</taxon>
        <taxon>Fungi</taxon>
        <taxon>Dikarya</taxon>
        <taxon>Basidiomycota</taxon>
        <taxon>Ustilaginomycotina</taxon>
        <taxon>Exobasidiomycetes</taxon>
        <taxon>Ceraceosorales</taxon>
        <taxon>Ceraceosoraceae</taxon>
        <taxon>Ceraceosorus</taxon>
    </lineage>
</organism>
<keyword evidence="4" id="KW-1185">Reference proteome</keyword>
<dbReference type="InterPro" id="IPR020845">
    <property type="entry name" value="AMP-binding_CS"/>
</dbReference>
<dbReference type="Pfam" id="PF00501">
    <property type="entry name" value="AMP-binding"/>
    <property type="match status" value="1"/>
</dbReference>
<dbReference type="InterPro" id="IPR000873">
    <property type="entry name" value="AMP-dep_synth/lig_dom"/>
</dbReference>
<dbReference type="PROSITE" id="PS00455">
    <property type="entry name" value="AMP_BINDING"/>
    <property type="match status" value="1"/>
</dbReference>
<evidence type="ECO:0000313" key="4">
    <source>
        <dbReference type="Proteomes" id="UP000054845"/>
    </source>
</evidence>
<dbReference type="Proteomes" id="UP000054845">
    <property type="component" value="Unassembled WGS sequence"/>
</dbReference>
<dbReference type="EMBL" id="CCYA01000273">
    <property type="protein sequence ID" value="CEH15907.1"/>
    <property type="molecule type" value="Genomic_DNA"/>
</dbReference>
<dbReference type="Gene3D" id="3.40.50.12780">
    <property type="entry name" value="N-terminal domain of ligase-like"/>
    <property type="match status" value="1"/>
</dbReference>
<dbReference type="SUPFAM" id="SSF56801">
    <property type="entry name" value="Acetyl-CoA synthetase-like"/>
    <property type="match status" value="1"/>
</dbReference>
<feature type="domain" description="AMP-dependent synthetase/ligase" evidence="1">
    <location>
        <begin position="133"/>
        <end position="525"/>
    </location>
</feature>
<dbReference type="InterPro" id="IPR025110">
    <property type="entry name" value="AMP-bd_C"/>
</dbReference>
<dbReference type="InterPro" id="IPR045851">
    <property type="entry name" value="AMP-bd_C_sf"/>
</dbReference>
<dbReference type="PANTHER" id="PTHR43347:SF3">
    <property type="entry name" value="ACYL-COA SYNTHETASE SHORT-CHAIN FAMILY MEMBER 3, MITOCHONDRIAL"/>
    <property type="match status" value="1"/>
</dbReference>
<name>A0A0P1BJF1_9BASI</name>
<dbReference type="Pfam" id="PF13193">
    <property type="entry name" value="AMP-binding_C"/>
    <property type="match status" value="1"/>
</dbReference>
<dbReference type="AlphaFoldDB" id="A0A0P1BJF1"/>
<evidence type="ECO:0000259" key="1">
    <source>
        <dbReference type="Pfam" id="PF00501"/>
    </source>
</evidence>
<dbReference type="PANTHER" id="PTHR43347">
    <property type="entry name" value="ACYL-COA SYNTHETASE"/>
    <property type="match status" value="1"/>
</dbReference>
<dbReference type="Gene3D" id="3.30.300.30">
    <property type="match status" value="1"/>
</dbReference>
<evidence type="ECO:0000313" key="3">
    <source>
        <dbReference type="EMBL" id="CEH15907.1"/>
    </source>
</evidence>
<feature type="domain" description="AMP-binding enzyme C-terminal" evidence="2">
    <location>
        <begin position="592"/>
        <end position="671"/>
    </location>
</feature>
<keyword evidence="3" id="KW-0436">Ligase</keyword>
<evidence type="ECO:0000259" key="2">
    <source>
        <dbReference type="Pfam" id="PF13193"/>
    </source>
</evidence>
<proteinExistence type="predicted"/>
<reference evidence="3 4" key="1">
    <citation type="submission" date="2014-09" db="EMBL/GenBank/DDBJ databases">
        <authorList>
            <person name="Magalhaes I.L.F."/>
            <person name="Oliveira U."/>
            <person name="Santos F.R."/>
            <person name="Vidigal T.H.D.A."/>
            <person name="Brescovit A.D."/>
            <person name="Santos A.J."/>
        </authorList>
    </citation>
    <scope>NUCLEOTIDE SEQUENCE [LARGE SCALE GENOMIC DNA]</scope>
</reference>
<dbReference type="GO" id="GO:0050218">
    <property type="term" value="F:propionate-CoA ligase activity"/>
    <property type="evidence" value="ECO:0007669"/>
    <property type="project" value="TreeGrafter"/>
</dbReference>